<organism evidence="1 2">
    <name type="scientific">Popillia japonica</name>
    <name type="common">Japanese beetle</name>
    <dbReference type="NCBI Taxonomy" id="7064"/>
    <lineage>
        <taxon>Eukaryota</taxon>
        <taxon>Metazoa</taxon>
        <taxon>Ecdysozoa</taxon>
        <taxon>Arthropoda</taxon>
        <taxon>Hexapoda</taxon>
        <taxon>Insecta</taxon>
        <taxon>Pterygota</taxon>
        <taxon>Neoptera</taxon>
        <taxon>Endopterygota</taxon>
        <taxon>Coleoptera</taxon>
        <taxon>Polyphaga</taxon>
        <taxon>Scarabaeiformia</taxon>
        <taxon>Scarabaeidae</taxon>
        <taxon>Rutelinae</taxon>
        <taxon>Popillia</taxon>
    </lineage>
</organism>
<keyword evidence="2" id="KW-1185">Reference proteome</keyword>
<proteinExistence type="predicted"/>
<protein>
    <submittedName>
        <fullName evidence="1">Uncharacterized protein</fullName>
    </submittedName>
</protein>
<comment type="caution">
    <text evidence="1">The sequence shown here is derived from an EMBL/GenBank/DDBJ whole genome shotgun (WGS) entry which is preliminary data.</text>
</comment>
<dbReference type="Proteomes" id="UP001458880">
    <property type="component" value="Unassembled WGS sequence"/>
</dbReference>
<dbReference type="AlphaFoldDB" id="A0AAW1KYS3"/>
<evidence type="ECO:0000313" key="2">
    <source>
        <dbReference type="Proteomes" id="UP001458880"/>
    </source>
</evidence>
<name>A0AAW1KYS3_POPJA</name>
<evidence type="ECO:0000313" key="1">
    <source>
        <dbReference type="EMBL" id="KAK9727741.1"/>
    </source>
</evidence>
<dbReference type="EMBL" id="JASPKY010000176">
    <property type="protein sequence ID" value="KAK9727741.1"/>
    <property type="molecule type" value="Genomic_DNA"/>
</dbReference>
<accession>A0AAW1KYS3</accession>
<reference evidence="1 2" key="1">
    <citation type="journal article" date="2024" name="BMC Genomics">
        <title>De novo assembly and annotation of Popillia japonica's genome with initial clues to its potential as an invasive pest.</title>
        <authorList>
            <person name="Cucini C."/>
            <person name="Boschi S."/>
            <person name="Funari R."/>
            <person name="Cardaioli E."/>
            <person name="Iannotti N."/>
            <person name="Marturano G."/>
            <person name="Paoli F."/>
            <person name="Bruttini M."/>
            <person name="Carapelli A."/>
            <person name="Frati F."/>
            <person name="Nardi F."/>
        </authorList>
    </citation>
    <scope>NUCLEOTIDE SEQUENCE [LARGE SCALE GENOMIC DNA]</scope>
    <source>
        <strain evidence="1">DMR45628</strain>
    </source>
</reference>
<sequence>MYEVSHVLANFQKNPRNAALQNWPIPKGVCDRIHIDLLGPVKGKHAFIITNE</sequence>
<gene>
    <name evidence="1" type="ORF">QE152_g19044</name>
</gene>